<dbReference type="STRING" id="6205.A0A158RDN4"/>
<sequence>MPGRSTLTNVTVIPKSGRVASQESILLKFECQASIPFEEKGFFARQQTPDLITTSSFIKVAYGRLDPQLLDFGMVCLNTSSSKMLKVENYQNRRALVKIRSDDSQVEIKGETSREIPPRGSHDFEVSLSPKSPGVIHGTPIHLEGVTTQVTVLLRIPPPILISTSKRIKLGEVPYGLEIMRTFELRNVGSGPAFVEFHTSSVVDEVNLEASPSQVEIRSQESVTFKVTCLSRKTGLFEIPISIRHANKEMMKITAQGICVFPKIEVHPSHLRLTYVCGGTKALGTPTGETAKDSFAVKNVSSVPARIDFALDDYRDFSVEDESPGLLKPFMSKNYKLIFKPEKVSNVGFMLPLLVNGERIRPVTCRVTATSICALANVLPRVIYVQYPPFISKLPGVIQKAFQIESCTNQEVRWRIDKKNIPPNILIKCDDDTLCGTLRADKSPVNFRITLTPAFQLNSGSQDLSGQRLMAYQEELSSNTSRVVERWLCRYGFPGGVRKLNFPIDFQRCLSLHHIRLQEQHQKNDQVIHNLDILIECLTHMTGLWSLHGVPRSLTLPISDTATCIGALYNHHAALICFAESQGGFVGHIAPEHLMTYIDYLDWIRNGRPCGCDDLFNVDIPDRPALDGVATTPTVILSNPDGKECLPYPRPPILDKEVFERASQIAWTDLFLQLLKTLEVGEGTEAKLLKWINEYATLGWTHLCEANTQPNISSSIYLPCPKVRNFHKDLANGLALAAVIASQAPFVNVEVLSKINLDPKSPQLQFHNAIQVVKALEFMRLDVDLTPDDIVNPNVIHMTLVLTRLYRLLPEYEIKSTISFAGNLRTRVLKDLKLTNPTNQTLRYQCSFVGKKANYFRFKGRINDIQVTELELEPNRTSILTLTFTVSSLQQSEAHLLLVAQRAYIPRGATMVFRLIGEATGMKSEEVYDFKTTCYQAMVGAIPIRSPFNATGHFKLRLMESPPTCLDMPQGCLRGFTCRLSEIVLHSQRATNVEVAFHPFSVGKYKGQLVFSSDDLGDFTVELRGNSEVPMTISPVNEGMPYMRGSQRHYFNLLTNPAILKSTRCISGLDEVFKFCCPVGTEHHVIVQLPSENLARYSAMQWVVGYCLPPYEVERIKISGSFCGAVSKLLRFKDLDPSGAKMTCFQIKCDSPIVKFPQSLDVDLEQIERSSRYVDLPLCIFCPKTGNYHINVVLSGEDDLRRFMIECIASEDTTIDNSALVLNAERAVDEERFTADPTVFVTEDFEKLQRLSDQEGLGVCLYAGRVEIKCQVGDCTHKTSQFGKHDLLIFLPKNKFSRAQSFLTESDFPTDIFASDTRVISKPNYRGRCRITIPLKRRAYIFGRLLFKEDLVDSRLIKKYCWDLRQAKELQMRLLYEVDICIKPAPPIQRLEVICHCLEVNKIVIPLNFSTQLPGVGQHLQVNLEGSNLTGPNFTEDASIYTAEYRPTCRGKAKASIIFYDSNLGEFWVDLTLVTESPLPQLASPWRCELGRKYLGVVEIGNPSRKSYNLAIEVANDEVYVIESYSLQEGGEVIPLHGTNVPLPASSNLYLNVTFQPQEYGRYLNDGEITLKSDELGELRIQLRGEGCLPTRGSEVAVTSEVGKTQLFNVPFANPFPYPIVIHCALEAVDSVFDGEKGKAFDAFDIRGERCASLLGKQKMEFHLAFLPSSMHLYKARFKINARKANPQDGGRWESEEAVAWVKLLRGTPTLRGKLELSLNDLRHELLNPREQPKSNQPSLLKEKAGTSTSIKLHFNLAGFVQSPDEDLLFNWKFLVDSCHGDALVDADAVIKKAIILDQTNCGFINPSDNVPHLELAGAFRPTRSFKAPAKFKALFAKSGAGLFSINKTSGLLPAKGSGFFNLVVKCTRKSYGKKTDERLIIQVDTFIVNICLEGKIELRLSAQNLSSQMEVFVYIYVGHINSTHHRQLWRKWIDDGVLTLGTEKINPTIIVSGNDGSGPYNQLVRVPFDHAGSPTAVTNLISNFYEVSKNRLTIRDGFCGEYRVYGVSATVNQTFDVYIKNCSCKFHEEEHVGKMVSIQDYCDLFTRVEFTLMFADVNGTTRCSVESRQDLTFSVLGPQMTRKPFTRVQDIKCFILGRRLTLQSNGFIDVSAAAFGKHLVKCQLYDCKWEFTLDNIRPGQNDLKGPTKKTNLRPWLGFKAIRIIIIVNFVSTVTLGNDLIAPGISYKVEELLKNFQEVLHLRKENENHHYHRKT</sequence>
<dbReference type="Gene3D" id="1.10.418.10">
    <property type="entry name" value="Calponin-like domain"/>
    <property type="match status" value="1"/>
</dbReference>
<protein>
    <submittedName>
        <fullName evidence="4">Calponin-homology (CH) domain-containing protein</fullName>
    </submittedName>
</protein>
<name>A0A158RDN4_HYDTA</name>
<dbReference type="InterPro" id="IPR001715">
    <property type="entry name" value="CH_dom"/>
</dbReference>
<dbReference type="Gene3D" id="2.60.40.10">
    <property type="entry name" value="Immunoglobulins"/>
    <property type="match status" value="2"/>
</dbReference>
<organism evidence="4">
    <name type="scientific">Hydatigena taeniaeformis</name>
    <name type="common">Feline tapeworm</name>
    <name type="synonym">Taenia taeniaeformis</name>
    <dbReference type="NCBI Taxonomy" id="6205"/>
    <lineage>
        <taxon>Eukaryota</taxon>
        <taxon>Metazoa</taxon>
        <taxon>Spiralia</taxon>
        <taxon>Lophotrochozoa</taxon>
        <taxon>Platyhelminthes</taxon>
        <taxon>Cestoda</taxon>
        <taxon>Eucestoda</taxon>
        <taxon>Cyclophyllidea</taxon>
        <taxon>Taeniidae</taxon>
        <taxon>Hydatigera</taxon>
    </lineage>
</organism>
<dbReference type="InterPro" id="IPR036872">
    <property type="entry name" value="CH_dom_sf"/>
</dbReference>
<dbReference type="EMBL" id="UYWX01000168">
    <property type="protein sequence ID" value="VDM17387.1"/>
    <property type="molecule type" value="Genomic_DNA"/>
</dbReference>
<dbReference type="GO" id="GO:0005929">
    <property type="term" value="C:cilium"/>
    <property type="evidence" value="ECO:0007669"/>
    <property type="project" value="TreeGrafter"/>
</dbReference>
<dbReference type="PANTHER" id="PTHR45912:SF3">
    <property type="entry name" value="CILIA- AND FLAGELLA-ASSOCIATED PROTEIN 47"/>
    <property type="match status" value="1"/>
</dbReference>
<dbReference type="InterPro" id="IPR013783">
    <property type="entry name" value="Ig-like_fold"/>
</dbReference>
<dbReference type="OrthoDB" id="6288461at2759"/>
<dbReference type="PROSITE" id="PS50021">
    <property type="entry name" value="CH"/>
    <property type="match status" value="1"/>
</dbReference>
<dbReference type="Pfam" id="PF24529">
    <property type="entry name" value="CFAP47"/>
    <property type="match status" value="1"/>
</dbReference>
<dbReference type="GO" id="GO:0060271">
    <property type="term" value="P:cilium assembly"/>
    <property type="evidence" value="ECO:0007669"/>
    <property type="project" value="TreeGrafter"/>
</dbReference>
<reference evidence="2 3" key="2">
    <citation type="submission" date="2018-11" db="EMBL/GenBank/DDBJ databases">
        <authorList>
            <consortium name="Pathogen Informatics"/>
        </authorList>
    </citation>
    <scope>NUCLEOTIDE SEQUENCE [LARGE SCALE GENOMIC DNA]</scope>
</reference>
<dbReference type="InterPro" id="IPR056343">
    <property type="entry name" value="CFAP47_dom"/>
</dbReference>
<dbReference type="Pfam" id="PF00307">
    <property type="entry name" value="CH"/>
    <property type="match status" value="1"/>
</dbReference>
<dbReference type="SMART" id="SM00033">
    <property type="entry name" value="CH"/>
    <property type="match status" value="1"/>
</dbReference>
<gene>
    <name evidence="2" type="ORF">TTAC_LOCUS1056</name>
</gene>
<evidence type="ECO:0000313" key="4">
    <source>
        <dbReference type="WBParaSite" id="TTAC_0000105501-mRNA-1"/>
    </source>
</evidence>
<dbReference type="SUPFAM" id="SSF47576">
    <property type="entry name" value="Calponin-homology domain, CH-domain"/>
    <property type="match status" value="1"/>
</dbReference>
<accession>A0A158RDN4</accession>
<dbReference type="WBParaSite" id="TTAC_0000105501-mRNA-1">
    <property type="protein sequence ID" value="TTAC_0000105501-mRNA-1"/>
    <property type="gene ID" value="TTAC_0000105501"/>
</dbReference>
<evidence type="ECO:0000313" key="2">
    <source>
        <dbReference type="EMBL" id="VDM17387.1"/>
    </source>
</evidence>
<keyword evidence="3" id="KW-1185">Reference proteome</keyword>
<reference evidence="4" key="1">
    <citation type="submission" date="2016-04" db="UniProtKB">
        <authorList>
            <consortium name="WormBaseParasite"/>
        </authorList>
    </citation>
    <scope>IDENTIFICATION</scope>
</reference>
<proteinExistence type="predicted"/>
<feature type="domain" description="Calponin-homology (CH)" evidence="1">
    <location>
        <begin position="682"/>
        <end position="813"/>
    </location>
</feature>
<evidence type="ECO:0000313" key="3">
    <source>
        <dbReference type="Proteomes" id="UP000274429"/>
    </source>
</evidence>
<evidence type="ECO:0000259" key="1">
    <source>
        <dbReference type="PROSITE" id="PS50021"/>
    </source>
</evidence>
<dbReference type="Proteomes" id="UP000274429">
    <property type="component" value="Unassembled WGS sequence"/>
</dbReference>
<dbReference type="PANTHER" id="PTHR45912">
    <property type="entry name" value="CILIA- AND FLAGELLA-ASSOCIATED PROTEIN 47"/>
    <property type="match status" value="1"/>
</dbReference>